<dbReference type="RefSeq" id="WP_317703525.1">
    <property type="nucleotide sequence ID" value="NZ_CP136921.1"/>
</dbReference>
<organism evidence="3 4">
    <name type="scientific">Diaphorobacter limosus</name>
    <dbReference type="NCBI Taxonomy" id="3036128"/>
    <lineage>
        <taxon>Bacteria</taxon>
        <taxon>Pseudomonadati</taxon>
        <taxon>Pseudomonadota</taxon>
        <taxon>Betaproteobacteria</taxon>
        <taxon>Burkholderiales</taxon>
        <taxon>Comamonadaceae</taxon>
        <taxon>Diaphorobacter</taxon>
    </lineage>
</organism>
<name>A0ABZ0J7F9_9BURK</name>
<proteinExistence type="predicted"/>
<accession>A0ABZ0J7F9</accession>
<protein>
    <submittedName>
        <fullName evidence="3">Uncharacterized protein</fullName>
    </submittedName>
</protein>
<feature type="region of interest" description="Disordered" evidence="1">
    <location>
        <begin position="107"/>
        <end position="132"/>
    </location>
</feature>
<keyword evidence="4" id="KW-1185">Reference proteome</keyword>
<evidence type="ECO:0000256" key="1">
    <source>
        <dbReference type="SAM" id="MobiDB-lite"/>
    </source>
</evidence>
<dbReference type="Proteomes" id="UP001303211">
    <property type="component" value="Chromosome"/>
</dbReference>
<reference evidence="3 4" key="1">
    <citation type="submission" date="2023-03" db="EMBL/GenBank/DDBJ databases">
        <title>Diaphorobacter basophil sp. nov., isolated from a sewage-treatment plant.</title>
        <authorList>
            <person name="Yang K."/>
        </authorList>
    </citation>
    <scope>NUCLEOTIDE SEQUENCE [LARGE SCALE GENOMIC DNA]</scope>
    <source>
        <strain evidence="3 4">Y-1</strain>
    </source>
</reference>
<evidence type="ECO:0000313" key="4">
    <source>
        <dbReference type="Proteomes" id="UP001303211"/>
    </source>
</evidence>
<dbReference type="EMBL" id="CP136921">
    <property type="protein sequence ID" value="WOO34199.1"/>
    <property type="molecule type" value="Genomic_DNA"/>
</dbReference>
<gene>
    <name evidence="3" type="ORF">P4826_09135</name>
</gene>
<evidence type="ECO:0000313" key="3">
    <source>
        <dbReference type="EMBL" id="WOO34199.1"/>
    </source>
</evidence>
<evidence type="ECO:0000256" key="2">
    <source>
        <dbReference type="SAM" id="SignalP"/>
    </source>
</evidence>
<feature type="compositionally biased region" description="Polar residues" evidence="1">
    <location>
        <begin position="116"/>
        <end position="132"/>
    </location>
</feature>
<feature type="signal peptide" evidence="2">
    <location>
        <begin position="1"/>
        <end position="23"/>
    </location>
</feature>
<keyword evidence="2" id="KW-0732">Signal</keyword>
<sequence length="132" mass="14338">MQRCTLPALAIAAMLALPVAVHAQPTPAGQRHFPEAALRGQLTIHSSAEARLNNQSVRLAPGLRIFNTSNALVFAHSLINQPLKVNYVIEASTGMLLTAWILTEDEARQPRKGSDGVQNNIRTESHTPQTAR</sequence>
<feature type="chain" id="PRO_5047038647" evidence="2">
    <location>
        <begin position="24"/>
        <end position="132"/>
    </location>
</feature>